<comment type="caution">
    <text evidence="1">The sequence shown here is derived from an EMBL/GenBank/DDBJ whole genome shotgun (WGS) entry which is preliminary data.</text>
</comment>
<name>A0A395IZS9_9HELO</name>
<dbReference type="AlphaFoldDB" id="A0A395IZS9"/>
<gene>
    <name evidence="1" type="ORF">DID88_000922</name>
</gene>
<proteinExistence type="predicted"/>
<accession>A0A395IZS9</accession>
<sequence>MKSKALGEVVSGSKAGQERAVATAREMDVLKTEIAGLQAAVRYLREDNRRVKTFWAGEYVLVRRTVDQT</sequence>
<organism evidence="1 2">
    <name type="scientific">Monilinia fructigena</name>
    <dbReference type="NCBI Taxonomy" id="38457"/>
    <lineage>
        <taxon>Eukaryota</taxon>
        <taxon>Fungi</taxon>
        <taxon>Dikarya</taxon>
        <taxon>Ascomycota</taxon>
        <taxon>Pezizomycotina</taxon>
        <taxon>Leotiomycetes</taxon>
        <taxon>Helotiales</taxon>
        <taxon>Sclerotiniaceae</taxon>
        <taxon>Monilinia</taxon>
    </lineage>
</organism>
<keyword evidence="2" id="KW-1185">Reference proteome</keyword>
<evidence type="ECO:0000313" key="1">
    <source>
        <dbReference type="EMBL" id="RAL65354.1"/>
    </source>
</evidence>
<dbReference type="Proteomes" id="UP000249056">
    <property type="component" value="Unassembled WGS sequence"/>
</dbReference>
<protein>
    <submittedName>
        <fullName evidence="1">Uncharacterized protein</fullName>
    </submittedName>
</protein>
<dbReference type="EMBL" id="QKRW01000010">
    <property type="protein sequence ID" value="RAL65354.1"/>
    <property type="molecule type" value="Genomic_DNA"/>
</dbReference>
<dbReference type="OrthoDB" id="2130750at2759"/>
<evidence type="ECO:0000313" key="2">
    <source>
        <dbReference type="Proteomes" id="UP000249056"/>
    </source>
</evidence>
<reference evidence="1 2" key="1">
    <citation type="submission" date="2018-06" db="EMBL/GenBank/DDBJ databases">
        <title>Genome Sequence of the Brown Rot Fungal Pathogen Monilinia fructigena.</title>
        <authorList>
            <person name="Landi L."/>
            <person name="De Miccolis Angelini R.M."/>
            <person name="Pollastro S."/>
            <person name="Abate D."/>
            <person name="Faretra F."/>
            <person name="Romanazzi G."/>
        </authorList>
    </citation>
    <scope>NUCLEOTIDE SEQUENCE [LARGE SCALE GENOMIC DNA]</scope>
    <source>
        <strain evidence="1 2">Mfrg269</strain>
    </source>
</reference>